<accession>A0AAN6RHP1</accession>
<dbReference type="Pfam" id="PF09351">
    <property type="entry name" value="DUF1993"/>
    <property type="match status" value="1"/>
</dbReference>
<proteinExistence type="predicted"/>
<dbReference type="AlphaFoldDB" id="A0AAN6RHP1"/>
<name>A0AAN6RHP1_9PLEO</name>
<sequence>MTSLHTLAITPVLRGLHNITAILKKAQDSDIDPAAIITSRIHPNMLPFATQISFFCIMASGIPSALNPALPSSPLDPLEDEPTLDTLISRIAKTISFLDSIAPEDLNGREDFVVKLDLSAGTVHVEFSAVDYVGLHIHPNFWFHVVTTYNLLRGLGLDIGKGDFLNGAKLHEWKVQKA</sequence>
<evidence type="ECO:0000313" key="1">
    <source>
        <dbReference type="EMBL" id="KAK3209721.1"/>
    </source>
</evidence>
<dbReference type="Proteomes" id="UP001280581">
    <property type="component" value="Unassembled WGS sequence"/>
</dbReference>
<dbReference type="PANTHER" id="PTHR36922:SF1">
    <property type="entry name" value="DUF1993 DOMAIN-CONTAINING PROTEIN"/>
    <property type="match status" value="1"/>
</dbReference>
<evidence type="ECO:0008006" key="3">
    <source>
        <dbReference type="Google" id="ProtNLM"/>
    </source>
</evidence>
<protein>
    <recommendedName>
        <fullName evidence="3">DUF1993 domain-containing protein</fullName>
    </recommendedName>
</protein>
<reference evidence="1 2" key="1">
    <citation type="submission" date="2021-02" db="EMBL/GenBank/DDBJ databases">
        <title>Genome assembly of Pseudopithomyces chartarum.</title>
        <authorList>
            <person name="Jauregui R."/>
            <person name="Singh J."/>
            <person name="Voisey C."/>
        </authorList>
    </citation>
    <scope>NUCLEOTIDE SEQUENCE [LARGE SCALE GENOMIC DNA]</scope>
    <source>
        <strain evidence="1 2">AGR01</strain>
    </source>
</reference>
<dbReference type="SUPFAM" id="SSF109854">
    <property type="entry name" value="DinB/YfiT-like putative metalloenzymes"/>
    <property type="match status" value="1"/>
</dbReference>
<comment type="caution">
    <text evidence="1">The sequence shown here is derived from an EMBL/GenBank/DDBJ whole genome shotgun (WGS) entry which is preliminary data.</text>
</comment>
<gene>
    <name evidence="1" type="ORF">GRF29_44g415361</name>
</gene>
<dbReference type="EMBL" id="WVTA01000005">
    <property type="protein sequence ID" value="KAK3209721.1"/>
    <property type="molecule type" value="Genomic_DNA"/>
</dbReference>
<dbReference type="PANTHER" id="PTHR36922">
    <property type="entry name" value="BLL2446 PROTEIN"/>
    <property type="match status" value="1"/>
</dbReference>
<dbReference type="InterPro" id="IPR034660">
    <property type="entry name" value="DinB/YfiT-like"/>
</dbReference>
<dbReference type="Gene3D" id="1.20.120.450">
    <property type="entry name" value="dinb family like domain"/>
    <property type="match status" value="1"/>
</dbReference>
<organism evidence="1 2">
    <name type="scientific">Pseudopithomyces chartarum</name>
    <dbReference type="NCBI Taxonomy" id="1892770"/>
    <lineage>
        <taxon>Eukaryota</taxon>
        <taxon>Fungi</taxon>
        <taxon>Dikarya</taxon>
        <taxon>Ascomycota</taxon>
        <taxon>Pezizomycotina</taxon>
        <taxon>Dothideomycetes</taxon>
        <taxon>Pleosporomycetidae</taxon>
        <taxon>Pleosporales</taxon>
        <taxon>Massarineae</taxon>
        <taxon>Didymosphaeriaceae</taxon>
        <taxon>Pseudopithomyces</taxon>
    </lineage>
</organism>
<evidence type="ECO:0000313" key="2">
    <source>
        <dbReference type="Proteomes" id="UP001280581"/>
    </source>
</evidence>
<keyword evidence="2" id="KW-1185">Reference proteome</keyword>
<dbReference type="InterPro" id="IPR018531">
    <property type="entry name" value="DUF1993"/>
</dbReference>